<keyword evidence="1 3" id="KW-0378">Hydrolase</keyword>
<dbReference type="Proteomes" id="UP000307378">
    <property type="component" value="Unassembled WGS sequence"/>
</dbReference>
<evidence type="ECO:0000256" key="3">
    <source>
        <dbReference type="RuleBase" id="RU361153"/>
    </source>
</evidence>
<dbReference type="InterPro" id="IPR001547">
    <property type="entry name" value="Glyco_hydro_5"/>
</dbReference>
<dbReference type="PANTHER" id="PTHR34142">
    <property type="entry name" value="ENDO-BETA-1,4-GLUCANASE A"/>
    <property type="match status" value="1"/>
</dbReference>
<feature type="chain" id="PRO_5021023985" evidence="4">
    <location>
        <begin position="38"/>
        <end position="364"/>
    </location>
</feature>
<feature type="signal peptide" evidence="4">
    <location>
        <begin position="1"/>
        <end position="37"/>
    </location>
</feature>
<evidence type="ECO:0000313" key="6">
    <source>
        <dbReference type="EMBL" id="THV34415.1"/>
    </source>
</evidence>
<comment type="caution">
    <text evidence="6">The sequence shown here is derived from an EMBL/GenBank/DDBJ whole genome shotgun (WGS) entry which is preliminary data.</text>
</comment>
<gene>
    <name evidence="6" type="ORF">FAA86_15035</name>
</gene>
<dbReference type="InterPro" id="IPR018087">
    <property type="entry name" value="Glyco_hydro_5_CS"/>
</dbReference>
<dbReference type="GO" id="GO:0009251">
    <property type="term" value="P:glucan catabolic process"/>
    <property type="evidence" value="ECO:0007669"/>
    <property type="project" value="TreeGrafter"/>
</dbReference>
<dbReference type="PANTHER" id="PTHR34142:SF1">
    <property type="entry name" value="GLYCOSIDE HYDROLASE FAMILY 5 DOMAIN-CONTAINING PROTEIN"/>
    <property type="match status" value="1"/>
</dbReference>
<evidence type="ECO:0000256" key="1">
    <source>
        <dbReference type="ARBA" id="ARBA00022801"/>
    </source>
</evidence>
<accession>A0A4S8PWL7</accession>
<comment type="similarity">
    <text evidence="3">Belongs to the glycosyl hydrolase 5 (cellulase A) family.</text>
</comment>
<protein>
    <submittedName>
        <fullName evidence="6">Glycoside hydrolase family 5 protein</fullName>
    </submittedName>
</protein>
<feature type="domain" description="Glycoside hydrolase family 5" evidence="5">
    <location>
        <begin position="59"/>
        <end position="317"/>
    </location>
</feature>
<evidence type="ECO:0000256" key="2">
    <source>
        <dbReference type="ARBA" id="ARBA00023295"/>
    </source>
</evidence>
<dbReference type="SUPFAM" id="SSF51445">
    <property type="entry name" value="(Trans)glycosidases"/>
    <property type="match status" value="1"/>
</dbReference>
<keyword evidence="2 3" id="KW-0326">Glycosidase</keyword>
<evidence type="ECO:0000256" key="4">
    <source>
        <dbReference type="SAM" id="SignalP"/>
    </source>
</evidence>
<evidence type="ECO:0000259" key="5">
    <source>
        <dbReference type="Pfam" id="PF00150"/>
    </source>
</evidence>
<dbReference type="EMBL" id="STGU01000008">
    <property type="protein sequence ID" value="THV34415.1"/>
    <property type="molecule type" value="Genomic_DNA"/>
</dbReference>
<evidence type="ECO:0000313" key="7">
    <source>
        <dbReference type="Proteomes" id="UP000307378"/>
    </source>
</evidence>
<sequence>MRSSMTRTARKGMILPLVRACGLALTLLATTSQAVLASGTCLRGINLAGAEFGEEDGVFGTAYIYPSDETIRYFADKGFNSVRLPFSWSRLQTSLNADFDAAEFERLKDTVRRLREAGQIVVLDPHNYARYRGELIGSEAVPYEAFADFWSKLSLAFGNQDGIVFGLMNEPHTMPTEQWLKGANVAIAAIRSTGARDLILVPGNSWSGAHSWMGEDYGGANGVVMLGVKDPLDHYAFEVHQYLDDDFSGTKDNCSRAEDAIAAIENYTQWLRDNGKRGYLGEFGVPKDEACVQALSRMVDTVERGRDVWIGWAYWAAGDWWPAEEALNIQPTDAGDRPQLQGLSRALSDFSPQAMTCPSLSGGG</sequence>
<dbReference type="AlphaFoldDB" id="A0A4S8PWL7"/>
<dbReference type="InterPro" id="IPR017853">
    <property type="entry name" value="GH"/>
</dbReference>
<dbReference type="PROSITE" id="PS00659">
    <property type="entry name" value="GLYCOSYL_HYDROL_F5"/>
    <property type="match status" value="1"/>
</dbReference>
<proteinExistence type="inferred from homology"/>
<dbReference type="Pfam" id="PF00150">
    <property type="entry name" value="Cellulase"/>
    <property type="match status" value="1"/>
</dbReference>
<keyword evidence="4" id="KW-0732">Signal</keyword>
<organism evidence="6 7">
    <name type="scientific">Rhizobium rosettiformans W3</name>
    <dbReference type="NCBI Taxonomy" id="538378"/>
    <lineage>
        <taxon>Bacteria</taxon>
        <taxon>Pseudomonadati</taxon>
        <taxon>Pseudomonadota</taxon>
        <taxon>Alphaproteobacteria</taxon>
        <taxon>Hyphomicrobiales</taxon>
        <taxon>Rhizobiaceae</taxon>
        <taxon>Rhizobium/Agrobacterium group</taxon>
        <taxon>Rhizobium</taxon>
    </lineage>
</organism>
<name>A0A4S8PWL7_9HYPH</name>
<reference evidence="6 7" key="1">
    <citation type="submission" date="2019-04" db="EMBL/GenBank/DDBJ databases">
        <title>genome sequence of strain W3.</title>
        <authorList>
            <person name="Gao J."/>
            <person name="Sun J."/>
        </authorList>
    </citation>
    <scope>NUCLEOTIDE SEQUENCE [LARGE SCALE GENOMIC DNA]</scope>
    <source>
        <strain evidence="6 7">W3</strain>
    </source>
</reference>
<dbReference type="Gene3D" id="3.20.20.80">
    <property type="entry name" value="Glycosidases"/>
    <property type="match status" value="1"/>
</dbReference>
<dbReference type="GO" id="GO:0004553">
    <property type="term" value="F:hydrolase activity, hydrolyzing O-glycosyl compounds"/>
    <property type="evidence" value="ECO:0007669"/>
    <property type="project" value="InterPro"/>
</dbReference>